<feature type="compositionally biased region" description="Low complexity" evidence="3">
    <location>
        <begin position="14"/>
        <end position="40"/>
    </location>
</feature>
<comment type="caution">
    <text evidence="5">The sequence shown here is derived from an EMBL/GenBank/DDBJ whole genome shotgun (WGS) entry which is preliminary data.</text>
</comment>
<dbReference type="SUPFAM" id="SSF54637">
    <property type="entry name" value="Thioesterase/thiol ester dehydrase-isomerase"/>
    <property type="match status" value="1"/>
</dbReference>
<organism evidence="5 6">
    <name type="scientific">Promicromonospora citrea</name>
    <dbReference type="NCBI Taxonomy" id="43677"/>
    <lineage>
        <taxon>Bacteria</taxon>
        <taxon>Bacillati</taxon>
        <taxon>Actinomycetota</taxon>
        <taxon>Actinomycetes</taxon>
        <taxon>Micrococcales</taxon>
        <taxon>Promicromonosporaceae</taxon>
        <taxon>Promicromonospora</taxon>
    </lineage>
</organism>
<sequence>MEVTPDNIARMTDTSASATPSAPGAAPAGTPTGAPTGTPTALDWRALYTSADPAGTLFERMGMELLELAPDRAVGRIPVAGNTQPAGLLHGGASVALAETLGSLAAQAHAGPGRNAVGIEVSATHHRGVREGWVTGTATALHLGRSTASYEIVVTDEAGKRVCTARLTCMILG</sequence>
<protein>
    <recommendedName>
        <fullName evidence="4">Thioesterase domain-containing protein</fullName>
    </recommendedName>
</protein>
<dbReference type="PANTHER" id="PTHR43240:SF5">
    <property type="entry name" value="1,4-DIHYDROXY-2-NAPHTHOYL-COA THIOESTERASE 1"/>
    <property type="match status" value="1"/>
</dbReference>
<comment type="similarity">
    <text evidence="1">Belongs to the thioesterase PaaI family.</text>
</comment>
<evidence type="ECO:0000259" key="4">
    <source>
        <dbReference type="Pfam" id="PF03061"/>
    </source>
</evidence>
<dbReference type="Proteomes" id="UP000655589">
    <property type="component" value="Unassembled WGS sequence"/>
</dbReference>
<evidence type="ECO:0000256" key="2">
    <source>
        <dbReference type="ARBA" id="ARBA00022801"/>
    </source>
</evidence>
<dbReference type="NCBIfam" id="TIGR00369">
    <property type="entry name" value="unchar_dom_1"/>
    <property type="match status" value="1"/>
</dbReference>
<accession>A0A8H9GMD2</accession>
<name>A0A8H9GMD2_9MICO</name>
<keyword evidence="6" id="KW-1185">Reference proteome</keyword>
<evidence type="ECO:0000256" key="3">
    <source>
        <dbReference type="SAM" id="MobiDB-lite"/>
    </source>
</evidence>
<evidence type="ECO:0000256" key="1">
    <source>
        <dbReference type="ARBA" id="ARBA00008324"/>
    </source>
</evidence>
<feature type="domain" description="Thioesterase" evidence="4">
    <location>
        <begin position="87"/>
        <end position="163"/>
    </location>
</feature>
<dbReference type="InterPro" id="IPR003736">
    <property type="entry name" value="PAAI_dom"/>
</dbReference>
<dbReference type="Gene3D" id="3.10.129.10">
    <property type="entry name" value="Hotdog Thioesterase"/>
    <property type="match status" value="1"/>
</dbReference>
<dbReference type="Pfam" id="PF03061">
    <property type="entry name" value="4HBT"/>
    <property type="match status" value="1"/>
</dbReference>
<dbReference type="GO" id="GO:0005829">
    <property type="term" value="C:cytosol"/>
    <property type="evidence" value="ECO:0007669"/>
    <property type="project" value="TreeGrafter"/>
</dbReference>
<evidence type="ECO:0000313" key="5">
    <source>
        <dbReference type="EMBL" id="GGM38801.1"/>
    </source>
</evidence>
<dbReference type="PANTHER" id="PTHR43240">
    <property type="entry name" value="1,4-DIHYDROXY-2-NAPHTHOYL-COA THIOESTERASE 1"/>
    <property type="match status" value="1"/>
</dbReference>
<dbReference type="EMBL" id="BMPT01000019">
    <property type="protein sequence ID" value="GGM38801.1"/>
    <property type="molecule type" value="Genomic_DNA"/>
</dbReference>
<dbReference type="InterPro" id="IPR006683">
    <property type="entry name" value="Thioestr_dom"/>
</dbReference>
<proteinExistence type="inferred from homology"/>
<dbReference type="CDD" id="cd03443">
    <property type="entry name" value="PaaI_thioesterase"/>
    <property type="match status" value="1"/>
</dbReference>
<reference evidence="5" key="1">
    <citation type="journal article" date="2014" name="Int. J. Syst. Evol. Microbiol.">
        <title>Complete genome sequence of Corynebacterium casei LMG S-19264T (=DSM 44701T), isolated from a smear-ripened cheese.</title>
        <authorList>
            <consortium name="US DOE Joint Genome Institute (JGI-PGF)"/>
            <person name="Walter F."/>
            <person name="Albersmeier A."/>
            <person name="Kalinowski J."/>
            <person name="Ruckert C."/>
        </authorList>
    </citation>
    <scope>NUCLEOTIDE SEQUENCE</scope>
    <source>
        <strain evidence="5">JCM 3051</strain>
    </source>
</reference>
<dbReference type="InterPro" id="IPR029069">
    <property type="entry name" value="HotDog_dom_sf"/>
</dbReference>
<keyword evidence="2" id="KW-0378">Hydrolase</keyword>
<evidence type="ECO:0000313" key="6">
    <source>
        <dbReference type="Proteomes" id="UP000655589"/>
    </source>
</evidence>
<dbReference type="GO" id="GO:0061522">
    <property type="term" value="F:1,4-dihydroxy-2-naphthoyl-CoA thioesterase activity"/>
    <property type="evidence" value="ECO:0007669"/>
    <property type="project" value="TreeGrafter"/>
</dbReference>
<reference evidence="5" key="2">
    <citation type="submission" date="2020-09" db="EMBL/GenBank/DDBJ databases">
        <authorList>
            <person name="Sun Q."/>
            <person name="Ohkuma M."/>
        </authorList>
    </citation>
    <scope>NUCLEOTIDE SEQUENCE</scope>
    <source>
        <strain evidence="5">JCM 3051</strain>
    </source>
</reference>
<dbReference type="AlphaFoldDB" id="A0A8H9GMD2"/>
<feature type="region of interest" description="Disordered" evidence="3">
    <location>
        <begin position="1"/>
        <end position="40"/>
    </location>
</feature>
<gene>
    <name evidence="5" type="ORF">GCM10010102_37960</name>
</gene>